<comment type="caution">
    <text evidence="2">The sequence shown here is derived from an EMBL/GenBank/DDBJ whole genome shotgun (WGS) entry which is preliminary data.</text>
</comment>
<feature type="transmembrane region" description="Helical" evidence="1">
    <location>
        <begin position="6"/>
        <end position="27"/>
    </location>
</feature>
<dbReference type="EMBL" id="JAFLVR010000022">
    <property type="protein sequence ID" value="MBO0452713.1"/>
    <property type="molecule type" value="Genomic_DNA"/>
</dbReference>
<feature type="transmembrane region" description="Helical" evidence="1">
    <location>
        <begin position="34"/>
        <end position="59"/>
    </location>
</feature>
<keyword evidence="1" id="KW-0472">Membrane</keyword>
<dbReference type="RefSeq" id="WP_207108489.1">
    <property type="nucleotide sequence ID" value="NZ_JAFLVR010000022.1"/>
</dbReference>
<evidence type="ECO:0000313" key="3">
    <source>
        <dbReference type="Proteomes" id="UP000664495"/>
    </source>
</evidence>
<feature type="transmembrane region" description="Helical" evidence="1">
    <location>
        <begin position="79"/>
        <end position="101"/>
    </location>
</feature>
<keyword evidence="1" id="KW-1133">Transmembrane helix</keyword>
<proteinExistence type="predicted"/>
<name>A0ABS3HGY5_9ENTE</name>
<evidence type="ECO:0000256" key="1">
    <source>
        <dbReference type="SAM" id="Phobius"/>
    </source>
</evidence>
<evidence type="ECO:0000313" key="2">
    <source>
        <dbReference type="EMBL" id="MBO0452713.1"/>
    </source>
</evidence>
<reference evidence="2 3" key="1">
    <citation type="submission" date="2021-03" db="EMBL/GenBank/DDBJ databases">
        <title>Enterococcal diversity collection.</title>
        <authorList>
            <person name="Gilmore M.S."/>
            <person name="Schwartzman J."/>
            <person name="Van Tyne D."/>
            <person name="Martin M."/>
            <person name="Earl A.M."/>
            <person name="Manson A.L."/>
            <person name="Straub T."/>
            <person name="Salamzade R."/>
            <person name="Saavedra J."/>
            <person name="Lebreton F."/>
            <person name="Prichula J."/>
            <person name="Schaufler K."/>
            <person name="Gaca A."/>
            <person name="Sgardioli B."/>
            <person name="Wagenaar J."/>
            <person name="Strong T."/>
        </authorList>
    </citation>
    <scope>NUCLEOTIDE SEQUENCE [LARGE SCALE GENOMIC DNA]</scope>
    <source>
        <strain evidence="2 3">MJM16</strain>
    </source>
</reference>
<dbReference type="Proteomes" id="UP000664495">
    <property type="component" value="Unassembled WGS sequence"/>
</dbReference>
<organism evidence="2 3">
    <name type="scientific">Candidatus Enterococcus murrayae</name>
    <dbReference type="NCBI Taxonomy" id="2815321"/>
    <lineage>
        <taxon>Bacteria</taxon>
        <taxon>Bacillati</taxon>
        <taxon>Bacillota</taxon>
        <taxon>Bacilli</taxon>
        <taxon>Lactobacillales</taxon>
        <taxon>Enterococcaceae</taxon>
        <taxon>Enterococcus</taxon>
    </lineage>
</organism>
<keyword evidence="3" id="KW-1185">Reference proteome</keyword>
<gene>
    <name evidence="2" type="ORF">JZO85_10550</name>
</gene>
<accession>A0ABS3HGY5</accession>
<protein>
    <submittedName>
        <fullName evidence="2">Uncharacterized protein</fullName>
    </submittedName>
</protein>
<keyword evidence="1" id="KW-0812">Transmembrane</keyword>
<sequence length="189" mass="21976">MAAFVLFFVKKILLGLILEGGLTIYCLKKRRRGFWFLATYFIVIHCLLVIFPISFYLIYLSDYLLVSILFFKYSNLSEVARNVLIFIDIFLFLWLSVYALFAPMVSMTYQFNNFKENGEEYVVVQTVSEYRQFAQENTTATGYIYKNNSLSPSTIVQHSSPTTGEYAIIPSIPENKSELEYYLKTGQKK</sequence>